<dbReference type="GO" id="GO:0042073">
    <property type="term" value="P:intraciliary transport"/>
    <property type="evidence" value="ECO:0007669"/>
    <property type="project" value="TreeGrafter"/>
</dbReference>
<dbReference type="AlphaFoldDB" id="A0A0C9R516"/>
<evidence type="ECO:0000259" key="12">
    <source>
        <dbReference type="Pfam" id="PF17749"/>
    </source>
</evidence>
<protein>
    <recommendedName>
        <fullName evidence="9">TRAF3-interacting protein 1</fullName>
    </recommendedName>
</protein>
<dbReference type="GO" id="GO:0060271">
    <property type="term" value="P:cilium assembly"/>
    <property type="evidence" value="ECO:0007669"/>
    <property type="project" value="TreeGrafter"/>
</dbReference>
<reference evidence="13" key="1">
    <citation type="submission" date="2015-01" db="EMBL/GenBank/DDBJ databases">
        <title>Transcriptome Assembly of Fopius arisanus.</title>
        <authorList>
            <person name="Geib S."/>
        </authorList>
    </citation>
    <scope>NUCLEOTIDE SEQUENCE</scope>
</reference>
<dbReference type="GO" id="GO:0036064">
    <property type="term" value="C:ciliary basal body"/>
    <property type="evidence" value="ECO:0007669"/>
    <property type="project" value="TreeGrafter"/>
</dbReference>
<feature type="compositionally biased region" description="Low complexity" evidence="10">
    <location>
        <begin position="337"/>
        <end position="348"/>
    </location>
</feature>
<proteinExistence type="inferred from homology"/>
<accession>A0A9R1U9M0</accession>
<evidence type="ECO:0000256" key="6">
    <source>
        <dbReference type="ARBA" id="ARBA00023212"/>
    </source>
</evidence>
<dbReference type="Proteomes" id="UP000694866">
    <property type="component" value="Unplaced"/>
</dbReference>
<accession>A0A0C9R516</accession>
<evidence type="ECO:0000256" key="5">
    <source>
        <dbReference type="ARBA" id="ARBA00023054"/>
    </source>
</evidence>
<comment type="similarity">
    <text evidence="8">Belongs to the TRAF3IP1 family.</text>
</comment>
<reference evidence="15" key="2">
    <citation type="submission" date="2025-04" db="UniProtKB">
        <authorList>
            <consortium name="RefSeq"/>
        </authorList>
    </citation>
    <scope>IDENTIFICATION</scope>
    <source>
        <strain evidence="15">USDA-PBARC FA_bdor</strain>
        <tissue evidence="15">Whole organism</tissue>
    </source>
</reference>
<evidence type="ECO:0000256" key="8">
    <source>
        <dbReference type="ARBA" id="ARBA00043971"/>
    </source>
</evidence>
<dbReference type="InterPro" id="IPR018799">
    <property type="entry name" value="TRAF3IP1"/>
</dbReference>
<dbReference type="InterPro" id="IPR041476">
    <property type="entry name" value="TRAF3IP1_C"/>
</dbReference>
<organism evidence="13">
    <name type="scientific">Fopius arisanus</name>
    <dbReference type="NCBI Taxonomy" id="64838"/>
    <lineage>
        <taxon>Eukaryota</taxon>
        <taxon>Metazoa</taxon>
        <taxon>Ecdysozoa</taxon>
        <taxon>Arthropoda</taxon>
        <taxon>Hexapoda</taxon>
        <taxon>Insecta</taxon>
        <taxon>Pterygota</taxon>
        <taxon>Neoptera</taxon>
        <taxon>Endopterygota</taxon>
        <taxon>Hymenoptera</taxon>
        <taxon>Apocrita</taxon>
        <taxon>Ichneumonoidea</taxon>
        <taxon>Braconidae</taxon>
        <taxon>Opiinae</taxon>
        <taxon>Fopius</taxon>
    </lineage>
</organism>
<dbReference type="GO" id="GO:0048513">
    <property type="term" value="P:animal organ development"/>
    <property type="evidence" value="ECO:0007669"/>
    <property type="project" value="UniProtKB-ARBA"/>
</dbReference>
<evidence type="ECO:0000313" key="14">
    <source>
        <dbReference type="Proteomes" id="UP000694866"/>
    </source>
</evidence>
<dbReference type="GO" id="GO:0005930">
    <property type="term" value="C:axoneme"/>
    <property type="evidence" value="ECO:0007669"/>
    <property type="project" value="UniProtKB-SubCell"/>
</dbReference>
<evidence type="ECO:0000256" key="4">
    <source>
        <dbReference type="ARBA" id="ARBA00022794"/>
    </source>
</evidence>
<dbReference type="RefSeq" id="XP_011312181.1">
    <property type="nucleotide sequence ID" value="XM_011313879.1"/>
</dbReference>
<dbReference type="Pfam" id="PF17749">
    <property type="entry name" value="MIP-T3_C"/>
    <property type="match status" value="1"/>
</dbReference>
<dbReference type="Pfam" id="PF10243">
    <property type="entry name" value="MIP-T3"/>
    <property type="match status" value="1"/>
</dbReference>
<evidence type="ECO:0000259" key="11">
    <source>
        <dbReference type="Pfam" id="PF10243"/>
    </source>
</evidence>
<gene>
    <name evidence="13" type="primary">Traf3ip1</name>
    <name evidence="15" type="synonym">IFT54</name>
    <name evidence="13" type="ORF">g.27661</name>
</gene>
<keyword evidence="3" id="KW-0963">Cytoplasm</keyword>
<keyword evidence="4" id="KW-0970">Cilium biogenesis/degradation</keyword>
<dbReference type="GO" id="GO:0008017">
    <property type="term" value="F:microtubule binding"/>
    <property type="evidence" value="ECO:0007669"/>
    <property type="project" value="InterPro"/>
</dbReference>
<keyword evidence="7" id="KW-0966">Cell projection</keyword>
<evidence type="ECO:0000256" key="1">
    <source>
        <dbReference type="ARBA" id="ARBA00004120"/>
    </source>
</evidence>
<name>A0A0C9R516_9HYME</name>
<dbReference type="GeneID" id="105272014"/>
<dbReference type="Gene3D" id="1.10.418.50">
    <property type="entry name" value="Microtubule-binding protein MIP-T3"/>
    <property type="match status" value="1"/>
</dbReference>
<evidence type="ECO:0000256" key="10">
    <source>
        <dbReference type="SAM" id="MobiDB-lite"/>
    </source>
</evidence>
<keyword evidence="6" id="KW-0206">Cytoskeleton</keyword>
<dbReference type="GO" id="GO:0030992">
    <property type="term" value="C:intraciliary transport particle B"/>
    <property type="evidence" value="ECO:0007669"/>
    <property type="project" value="TreeGrafter"/>
</dbReference>
<dbReference type="OrthoDB" id="10258914at2759"/>
<dbReference type="GO" id="GO:0070507">
    <property type="term" value="P:regulation of microtubule cytoskeleton organization"/>
    <property type="evidence" value="ECO:0007669"/>
    <property type="project" value="TreeGrafter"/>
</dbReference>
<dbReference type="InterPro" id="IPR040468">
    <property type="entry name" value="TRAF3IP1_N"/>
</dbReference>
<evidence type="ECO:0000256" key="3">
    <source>
        <dbReference type="ARBA" id="ARBA00022490"/>
    </source>
</evidence>
<dbReference type="PANTHER" id="PTHR31363:SF0">
    <property type="entry name" value="TRAF3-INTERACTING PROTEIN 1"/>
    <property type="match status" value="1"/>
</dbReference>
<evidence type="ECO:0000256" key="9">
    <source>
        <dbReference type="ARBA" id="ARBA00070492"/>
    </source>
</evidence>
<evidence type="ECO:0000313" key="13">
    <source>
        <dbReference type="EMBL" id="JAG77629.1"/>
    </source>
</evidence>
<dbReference type="EMBL" id="GBYB01007862">
    <property type="protein sequence ID" value="JAG77629.1"/>
    <property type="molecule type" value="Transcribed_RNA"/>
</dbReference>
<comment type="subcellular location">
    <subcellularLocation>
        <location evidence="2">Cytoplasm</location>
        <location evidence="2">Cytoskeleton</location>
        <location evidence="2">Cilium axoneme</location>
    </subcellularLocation>
    <subcellularLocation>
        <location evidence="1">Cytoplasm</location>
        <location evidence="1">Cytoskeleton</location>
        <location evidence="1">Cilium basal body</location>
    </subcellularLocation>
</comment>
<evidence type="ECO:0000256" key="2">
    <source>
        <dbReference type="ARBA" id="ARBA00004430"/>
    </source>
</evidence>
<sequence>MSEEGKLQESVKKTQDLLGKFVKKPPLTEKLLRKPPFRFLHDIINAIIKETGFLKGLFTDEELISSNITDKDAKLGYLTKLIDAMKLITGQELSVRPSKIVSGQEPVKTNELLQLIAKSIDKKISSSEAIEHYKESLEKKERQRSKKSDEKPRKSSSSEKLRRFREAEEKRKSSEEKPREPSEEKSRKSTKKAPSERTRSKEPDRREKEEKGRTEKDQKERRERGERDRREKEEKDAKRKKPREDSVERKSKQREAERSKKKRSSSPKKAPEPRNEEESMEPSKDSTESIHEEKREEEEILPPQVLPPEEPKLEEAPTAPEPLPDTSPPAKTHAPASAPQRRSLLRPPSARPPSARPGAPKLKGKGDFVINTSGLQMGDVHVIVENFDNKDDDEGMVVVESSSNEEAIVGNSELLNKELTKEHGYLVAQILETQRELVNEGNVEIIPKVEIEWEAGMRKEKEAVIREVEKLRGTIQGLTRTTNPLGKLMDFLQEDAEIMEKELWDWRGQFSDLREQLVKERNGMKDAVKPLEESLKEIEGTISAQMEKILQTKANIMRNNQKIQKLLSGR</sequence>
<feature type="compositionally biased region" description="Basic and acidic residues" evidence="10">
    <location>
        <begin position="135"/>
        <end position="258"/>
    </location>
</feature>
<dbReference type="PANTHER" id="PTHR31363">
    <property type="entry name" value="TRAF3-INTERACTING PROTEIN 1"/>
    <property type="match status" value="1"/>
</dbReference>
<evidence type="ECO:0000313" key="15">
    <source>
        <dbReference type="RefSeq" id="XP_011312181.1"/>
    </source>
</evidence>
<evidence type="ECO:0000256" key="7">
    <source>
        <dbReference type="ARBA" id="ARBA00023273"/>
    </source>
</evidence>
<feature type="domain" description="TRAF3-interacting protein 1 C-terminal" evidence="12">
    <location>
        <begin position="421"/>
        <end position="568"/>
    </location>
</feature>
<keyword evidence="14" id="KW-1185">Reference proteome</keyword>
<dbReference type="InterPro" id="IPR042576">
    <property type="entry name" value="TRAF3IP1_N_sf"/>
</dbReference>
<dbReference type="GO" id="GO:0048731">
    <property type="term" value="P:system development"/>
    <property type="evidence" value="ECO:0007669"/>
    <property type="project" value="UniProtKB-ARBA"/>
</dbReference>
<keyword evidence="5" id="KW-0175">Coiled coil</keyword>
<feature type="compositionally biased region" description="Basic and acidic residues" evidence="10">
    <location>
        <begin position="269"/>
        <end position="294"/>
    </location>
</feature>
<feature type="region of interest" description="Disordered" evidence="10">
    <location>
        <begin position="135"/>
        <end position="367"/>
    </location>
</feature>
<dbReference type="FunFam" id="1.10.418.50:FF:000001">
    <property type="entry name" value="TRAF3-interacting protein 1 isoform X1"/>
    <property type="match status" value="1"/>
</dbReference>
<dbReference type="KEGG" id="fas:105272014"/>
<feature type="domain" description="TRAF3-interacting protein 1 N-terminal" evidence="11">
    <location>
        <begin position="11"/>
        <end position="119"/>
    </location>
</feature>
<dbReference type="CTD" id="41739"/>